<protein>
    <submittedName>
        <fullName evidence="2">Uncharacterized protein</fullName>
    </submittedName>
</protein>
<dbReference type="AlphaFoldDB" id="A0A915CJD3"/>
<keyword evidence="1" id="KW-1185">Reference proteome</keyword>
<evidence type="ECO:0000313" key="1">
    <source>
        <dbReference type="Proteomes" id="UP000887569"/>
    </source>
</evidence>
<reference evidence="2" key="1">
    <citation type="submission" date="2022-11" db="UniProtKB">
        <authorList>
            <consortium name="WormBaseParasite"/>
        </authorList>
    </citation>
    <scope>IDENTIFICATION</scope>
</reference>
<sequence>MHSPSQIVEVLSRAFISANAFFCAKVSRTVCTKCFLRWSLAVTRDETAVQSIKASQCMEMRWSQELNGTRLEQIDANRGKIRTKQDCEITEEWALVTEEREPIFDAPPFADISEERLQWVLGMIDKNPQAWERSAEEQRKSMADEIRDDVEEIIEAESDAFQNSSASLARELEDVVFRW</sequence>
<name>A0A915CJD3_PARUN</name>
<accession>A0A915CJD3</accession>
<proteinExistence type="predicted"/>
<dbReference type="Proteomes" id="UP000887569">
    <property type="component" value="Unplaced"/>
</dbReference>
<dbReference type="WBParaSite" id="PgR214_g002_t01">
    <property type="protein sequence ID" value="PgR214_g002_t01"/>
    <property type="gene ID" value="PgR214_g002"/>
</dbReference>
<organism evidence="1 2">
    <name type="scientific">Parascaris univalens</name>
    <name type="common">Nematode worm</name>
    <dbReference type="NCBI Taxonomy" id="6257"/>
    <lineage>
        <taxon>Eukaryota</taxon>
        <taxon>Metazoa</taxon>
        <taxon>Ecdysozoa</taxon>
        <taxon>Nematoda</taxon>
        <taxon>Chromadorea</taxon>
        <taxon>Rhabditida</taxon>
        <taxon>Spirurina</taxon>
        <taxon>Ascaridomorpha</taxon>
        <taxon>Ascaridoidea</taxon>
        <taxon>Ascarididae</taxon>
        <taxon>Parascaris</taxon>
    </lineage>
</organism>
<evidence type="ECO:0000313" key="2">
    <source>
        <dbReference type="WBParaSite" id="PgR214_g002_t01"/>
    </source>
</evidence>